<evidence type="ECO:0000313" key="7">
    <source>
        <dbReference type="Proteomes" id="UP000176740"/>
    </source>
</evidence>
<keyword evidence="2 5" id="KW-0812">Transmembrane</keyword>
<comment type="subcellular location">
    <subcellularLocation>
        <location evidence="1">Membrane</location>
        <topology evidence="1">Multi-pass membrane protein</topology>
    </subcellularLocation>
</comment>
<accession>A0A1F5H021</accession>
<feature type="transmembrane region" description="Helical" evidence="5">
    <location>
        <begin position="67"/>
        <end position="85"/>
    </location>
</feature>
<evidence type="ECO:0000256" key="5">
    <source>
        <dbReference type="SAM" id="Phobius"/>
    </source>
</evidence>
<dbReference type="AlphaFoldDB" id="A0A1F5H021"/>
<evidence type="ECO:0000313" key="6">
    <source>
        <dbReference type="EMBL" id="OGD97463.1"/>
    </source>
</evidence>
<evidence type="ECO:0008006" key="8">
    <source>
        <dbReference type="Google" id="ProtNLM"/>
    </source>
</evidence>
<keyword evidence="3 5" id="KW-1133">Transmembrane helix</keyword>
<dbReference type="EMBL" id="MFBO01000031">
    <property type="protein sequence ID" value="OGD97463.1"/>
    <property type="molecule type" value="Genomic_DNA"/>
</dbReference>
<gene>
    <name evidence="6" type="ORF">A3A49_00620</name>
</gene>
<protein>
    <recommendedName>
        <fullName evidence="8">ZIP zinc transporter</fullName>
    </recommendedName>
</protein>
<dbReference type="PANTHER" id="PTHR16950">
    <property type="entry name" value="ZINC TRANSPORTER SLC39A7 HISTIDINE-RICH MEMBRANE PROTEIN KE4"/>
    <property type="match status" value="1"/>
</dbReference>
<evidence type="ECO:0000256" key="3">
    <source>
        <dbReference type="ARBA" id="ARBA00022989"/>
    </source>
</evidence>
<proteinExistence type="predicted"/>
<name>A0A1F5H021_9BACT</name>
<comment type="caution">
    <text evidence="6">The sequence shown here is derived from an EMBL/GenBank/DDBJ whole genome shotgun (WGS) entry which is preliminary data.</text>
</comment>
<sequence length="245" mass="26811">MLLAYIFIFTIIGSVLSLVASFLLIFKKTITESFSNYLVSFAAGVLLTFAFLDLLPEAQEAAGEHNFLIPALLGFIVFFLTERYLRLFHHHHGHGEKTPTVLVLIGDGVHNFIDGVIITASFLTSIPLGIATSLAVAAHEIPQEIADMGVLLANGLSKSKALFYNFLSALTALFGALLAYYFAEIIEGNLYIFLSLTAGFFIYISASDLIPSLHEQNLKDKSLQYILVFLLGVVLVFVSSLLLEA</sequence>
<dbReference type="GO" id="GO:0046873">
    <property type="term" value="F:metal ion transmembrane transporter activity"/>
    <property type="evidence" value="ECO:0007669"/>
    <property type="project" value="InterPro"/>
</dbReference>
<dbReference type="STRING" id="1797725.A3A49_00620"/>
<organism evidence="6 7">
    <name type="scientific">Candidatus Curtissbacteria bacterium RIFCSPLOWO2_01_FULL_38_11b</name>
    <dbReference type="NCBI Taxonomy" id="1797725"/>
    <lineage>
        <taxon>Bacteria</taxon>
        <taxon>Candidatus Curtissiibacteriota</taxon>
    </lineage>
</organism>
<dbReference type="PANTHER" id="PTHR16950:SF16">
    <property type="entry name" value="ZINC TRANSPORTER ZIP13"/>
    <property type="match status" value="1"/>
</dbReference>
<feature type="transmembrane region" description="Helical" evidence="5">
    <location>
        <begin position="37"/>
        <end position="55"/>
    </location>
</feature>
<evidence type="ECO:0000256" key="1">
    <source>
        <dbReference type="ARBA" id="ARBA00004141"/>
    </source>
</evidence>
<dbReference type="GO" id="GO:0016020">
    <property type="term" value="C:membrane"/>
    <property type="evidence" value="ECO:0007669"/>
    <property type="project" value="UniProtKB-SubCell"/>
</dbReference>
<evidence type="ECO:0000256" key="2">
    <source>
        <dbReference type="ARBA" id="ARBA00022692"/>
    </source>
</evidence>
<dbReference type="Proteomes" id="UP000176740">
    <property type="component" value="Unassembled WGS sequence"/>
</dbReference>
<dbReference type="InterPro" id="IPR003689">
    <property type="entry name" value="ZIP"/>
</dbReference>
<reference evidence="6 7" key="1">
    <citation type="journal article" date="2016" name="Nat. Commun.">
        <title>Thousands of microbial genomes shed light on interconnected biogeochemical processes in an aquifer system.</title>
        <authorList>
            <person name="Anantharaman K."/>
            <person name="Brown C.T."/>
            <person name="Hug L.A."/>
            <person name="Sharon I."/>
            <person name="Castelle C.J."/>
            <person name="Probst A.J."/>
            <person name="Thomas B.C."/>
            <person name="Singh A."/>
            <person name="Wilkins M.J."/>
            <person name="Karaoz U."/>
            <person name="Brodie E.L."/>
            <person name="Williams K.H."/>
            <person name="Hubbard S.S."/>
            <person name="Banfield J.F."/>
        </authorList>
    </citation>
    <scope>NUCLEOTIDE SEQUENCE [LARGE SCALE GENOMIC DNA]</scope>
</reference>
<keyword evidence="4 5" id="KW-0472">Membrane</keyword>
<feature type="transmembrane region" description="Helical" evidence="5">
    <location>
        <begin position="6"/>
        <end position="25"/>
    </location>
</feature>
<feature type="transmembrane region" description="Helical" evidence="5">
    <location>
        <begin position="222"/>
        <end position="243"/>
    </location>
</feature>
<feature type="transmembrane region" description="Helical" evidence="5">
    <location>
        <begin position="162"/>
        <end position="183"/>
    </location>
</feature>
<dbReference type="Pfam" id="PF02535">
    <property type="entry name" value="Zip"/>
    <property type="match status" value="2"/>
</dbReference>
<feature type="transmembrane region" description="Helical" evidence="5">
    <location>
        <begin position="189"/>
        <end position="210"/>
    </location>
</feature>
<evidence type="ECO:0000256" key="4">
    <source>
        <dbReference type="ARBA" id="ARBA00023136"/>
    </source>
</evidence>